<feature type="coiled-coil region" evidence="1">
    <location>
        <begin position="168"/>
        <end position="220"/>
    </location>
</feature>
<dbReference type="EMBL" id="CAJJDP010000005">
    <property type="protein sequence ID" value="CAD8134788.1"/>
    <property type="molecule type" value="Genomic_DNA"/>
</dbReference>
<proteinExistence type="predicted"/>
<gene>
    <name evidence="2" type="ORF">POCTA_138.1.T0060029</name>
</gene>
<evidence type="ECO:0000256" key="1">
    <source>
        <dbReference type="SAM" id="Coils"/>
    </source>
</evidence>
<accession>A0A8S1S3D4</accession>
<feature type="coiled-coil region" evidence="1">
    <location>
        <begin position="52"/>
        <end position="118"/>
    </location>
</feature>
<name>A0A8S1S3D4_PAROT</name>
<dbReference type="OrthoDB" id="307608at2759"/>
<dbReference type="AlphaFoldDB" id="A0A8S1S3D4"/>
<protein>
    <submittedName>
        <fullName evidence="2">Uncharacterized protein</fullName>
    </submittedName>
</protein>
<keyword evidence="1" id="KW-0175">Coiled coil</keyword>
<evidence type="ECO:0000313" key="2">
    <source>
        <dbReference type="EMBL" id="CAD8134788.1"/>
    </source>
</evidence>
<comment type="caution">
    <text evidence="2">The sequence shown here is derived from an EMBL/GenBank/DDBJ whole genome shotgun (WGS) entry which is preliminary data.</text>
</comment>
<sequence>MDKFEKRLNQVNMITPKNTLNQQSTFKQNDHAKSYASLNEFNRIGEQFDSEVVNLRSQVQILEGKLQFYEREFQIKQSSLEKRIQQLISTSSQLTQQNTQLKLQYQALLNEYQIQQDKMAHSDKGQKEYEDKVRSQLDNFNKYQSEKEQLIQYANKCRERSKQRKIKIKELTTANSQLIEQIQQLEQEFEQANHEKQQIYEQCQQQIMILTEQNEDWQMKYESIVQNFKNHLADQNESQHEEQLLASHTILDQREAQTVQQQLENFSILQKDLNTLLSQIKNTSVTNPSSFEMQQVIEFAEIFNRMAEKIYELQQKKSILKEQLKDLQQTQLQTQMLSNKSISNNQSPNMMDDRTKMLFEQRILELEEYYQKERQQEKNKPALRGRNQDRKLKQIILILSQFLEEFLQQQNHLKTLNYQINDMQFEFADKKCNRSFKKASWAIIAIHRIKTIQNQQYYQQVVQFNQLRIEMPIVNSLNQLLELVSGQQQLIDTLQKQMDRRGSDLFQEQDIQSIVDQELRQQLKTVQIELDMNNKKMLEYKLQSEKQIEERDRIINELEQQLRDFPNDYNQQLLEHLEEQTNRVKSIENEFNVLNELVNSLI</sequence>
<dbReference type="Proteomes" id="UP000683925">
    <property type="component" value="Unassembled WGS sequence"/>
</dbReference>
<keyword evidence="3" id="KW-1185">Reference proteome</keyword>
<dbReference type="OMA" id="HTILDQR"/>
<evidence type="ECO:0000313" key="3">
    <source>
        <dbReference type="Proteomes" id="UP000683925"/>
    </source>
</evidence>
<feature type="coiled-coil region" evidence="1">
    <location>
        <begin position="541"/>
        <end position="597"/>
    </location>
</feature>
<organism evidence="2 3">
    <name type="scientific">Paramecium octaurelia</name>
    <dbReference type="NCBI Taxonomy" id="43137"/>
    <lineage>
        <taxon>Eukaryota</taxon>
        <taxon>Sar</taxon>
        <taxon>Alveolata</taxon>
        <taxon>Ciliophora</taxon>
        <taxon>Intramacronucleata</taxon>
        <taxon>Oligohymenophorea</taxon>
        <taxon>Peniculida</taxon>
        <taxon>Parameciidae</taxon>
        <taxon>Paramecium</taxon>
    </lineage>
</organism>
<reference evidence="2" key="1">
    <citation type="submission" date="2021-01" db="EMBL/GenBank/DDBJ databases">
        <authorList>
            <consortium name="Genoscope - CEA"/>
            <person name="William W."/>
        </authorList>
    </citation>
    <scope>NUCLEOTIDE SEQUENCE</scope>
</reference>